<gene>
    <name evidence="8" type="ORF">UFOPK2350_01534</name>
</gene>
<comment type="subcellular location">
    <subcellularLocation>
        <location evidence="1">Membrane</location>
        <topology evidence="1">Multi-pass membrane protein</topology>
    </subcellularLocation>
</comment>
<dbReference type="EMBL" id="CAEZXE010000165">
    <property type="protein sequence ID" value="CAB4690035.1"/>
    <property type="molecule type" value="Genomic_DNA"/>
</dbReference>
<evidence type="ECO:0000259" key="7">
    <source>
        <dbReference type="Pfam" id="PF10708"/>
    </source>
</evidence>
<evidence type="ECO:0000256" key="5">
    <source>
        <dbReference type="SAM" id="Phobius"/>
    </source>
</evidence>
<evidence type="ECO:0000256" key="4">
    <source>
        <dbReference type="ARBA" id="ARBA00023136"/>
    </source>
</evidence>
<evidence type="ECO:0000256" key="2">
    <source>
        <dbReference type="ARBA" id="ARBA00022692"/>
    </source>
</evidence>
<sequence length="116" mass="12371">MTTQGNQPAGWYDDGSGQQRWWDGTQWGDYAPPAVASAPPGSQPKSRVAAGLLGILLGGFGAHNFYLGYTNKAILQLVLTIFTCGLASLWGLVEGILILTKNENYLTDANGMPLVD</sequence>
<feature type="domain" description="TM2" evidence="6">
    <location>
        <begin position="43"/>
        <end position="96"/>
    </location>
</feature>
<proteinExistence type="predicted"/>
<accession>A0A6J6NZA5</accession>
<evidence type="ECO:0000256" key="3">
    <source>
        <dbReference type="ARBA" id="ARBA00022989"/>
    </source>
</evidence>
<keyword evidence="4 5" id="KW-0472">Membrane</keyword>
<dbReference type="InterPro" id="IPR018929">
    <property type="entry name" value="DUF2510"/>
</dbReference>
<dbReference type="InterPro" id="IPR007829">
    <property type="entry name" value="TM2"/>
</dbReference>
<organism evidence="8">
    <name type="scientific">freshwater metagenome</name>
    <dbReference type="NCBI Taxonomy" id="449393"/>
    <lineage>
        <taxon>unclassified sequences</taxon>
        <taxon>metagenomes</taxon>
        <taxon>ecological metagenomes</taxon>
    </lineage>
</organism>
<reference evidence="8" key="1">
    <citation type="submission" date="2020-05" db="EMBL/GenBank/DDBJ databases">
        <authorList>
            <person name="Chiriac C."/>
            <person name="Salcher M."/>
            <person name="Ghai R."/>
            <person name="Kavagutti S V."/>
        </authorList>
    </citation>
    <scope>NUCLEOTIDE SEQUENCE</scope>
</reference>
<evidence type="ECO:0000256" key="1">
    <source>
        <dbReference type="ARBA" id="ARBA00004141"/>
    </source>
</evidence>
<protein>
    <submittedName>
        <fullName evidence="8">Unannotated protein</fullName>
    </submittedName>
</protein>
<dbReference type="GO" id="GO:0016020">
    <property type="term" value="C:membrane"/>
    <property type="evidence" value="ECO:0007669"/>
    <property type="project" value="UniProtKB-SubCell"/>
</dbReference>
<dbReference type="AlphaFoldDB" id="A0A6J6NZA5"/>
<dbReference type="Pfam" id="PF10708">
    <property type="entry name" value="DUF2510"/>
    <property type="match status" value="1"/>
</dbReference>
<name>A0A6J6NZA5_9ZZZZ</name>
<feature type="transmembrane region" description="Helical" evidence="5">
    <location>
        <begin position="48"/>
        <end position="67"/>
    </location>
</feature>
<keyword evidence="2 5" id="KW-0812">Transmembrane</keyword>
<feature type="transmembrane region" description="Helical" evidence="5">
    <location>
        <begin position="73"/>
        <end position="93"/>
    </location>
</feature>
<evidence type="ECO:0000259" key="6">
    <source>
        <dbReference type="Pfam" id="PF05154"/>
    </source>
</evidence>
<evidence type="ECO:0000313" key="8">
    <source>
        <dbReference type="EMBL" id="CAB4690035.1"/>
    </source>
</evidence>
<keyword evidence="3 5" id="KW-1133">Transmembrane helix</keyword>
<dbReference type="Pfam" id="PF05154">
    <property type="entry name" value="TM2"/>
    <property type="match status" value="1"/>
</dbReference>
<feature type="domain" description="DUF2510" evidence="7">
    <location>
        <begin position="9"/>
        <end position="39"/>
    </location>
</feature>